<gene>
    <name evidence="1" type="ORF">AK812_SmicGene38370</name>
</gene>
<organism evidence="1 2">
    <name type="scientific">Symbiodinium microadriaticum</name>
    <name type="common">Dinoflagellate</name>
    <name type="synonym">Zooxanthella microadriatica</name>
    <dbReference type="NCBI Taxonomy" id="2951"/>
    <lineage>
        <taxon>Eukaryota</taxon>
        <taxon>Sar</taxon>
        <taxon>Alveolata</taxon>
        <taxon>Dinophyceae</taxon>
        <taxon>Suessiales</taxon>
        <taxon>Symbiodiniaceae</taxon>
        <taxon>Symbiodinium</taxon>
    </lineage>
</organism>
<proteinExistence type="predicted"/>
<protein>
    <submittedName>
        <fullName evidence="1">Uncharacterized protein</fullName>
    </submittedName>
</protein>
<sequence>MVDEVRCQTCRKRQLRNDSDVLYEWFLLVVGNTVLTVDEEFDADRLGVFETMYDDSPNFQIQIKELGSRERWKELQDRRMAEEQQHEVKRLRRLGNVEAVEGDTGSQWSAAPASADLSAPDQGVAGVMVAAVGSLQESGFAARRAASRLKEMQTSTYLEAARRRRDSFRPTP</sequence>
<keyword evidence="2" id="KW-1185">Reference proteome</keyword>
<evidence type="ECO:0000313" key="1">
    <source>
        <dbReference type="EMBL" id="OLP81133.1"/>
    </source>
</evidence>
<dbReference type="AlphaFoldDB" id="A0A1Q9CDW0"/>
<comment type="caution">
    <text evidence="1">The sequence shown here is derived from an EMBL/GenBank/DDBJ whole genome shotgun (WGS) entry which is preliminary data.</text>
</comment>
<accession>A0A1Q9CDW0</accession>
<evidence type="ECO:0000313" key="2">
    <source>
        <dbReference type="Proteomes" id="UP000186817"/>
    </source>
</evidence>
<reference evidence="1 2" key="1">
    <citation type="submission" date="2016-02" db="EMBL/GenBank/DDBJ databases">
        <title>Genome analysis of coral dinoflagellate symbionts highlights evolutionary adaptations to a symbiotic lifestyle.</title>
        <authorList>
            <person name="Aranda M."/>
            <person name="Li Y."/>
            <person name="Liew Y.J."/>
            <person name="Baumgarten S."/>
            <person name="Simakov O."/>
            <person name="Wilson M."/>
            <person name="Piel J."/>
            <person name="Ashoor H."/>
            <person name="Bougouffa S."/>
            <person name="Bajic V.B."/>
            <person name="Ryu T."/>
            <person name="Ravasi T."/>
            <person name="Bayer T."/>
            <person name="Micklem G."/>
            <person name="Kim H."/>
            <person name="Bhak J."/>
            <person name="Lajeunesse T.C."/>
            <person name="Voolstra C.R."/>
        </authorList>
    </citation>
    <scope>NUCLEOTIDE SEQUENCE [LARGE SCALE GENOMIC DNA]</scope>
    <source>
        <strain evidence="1 2">CCMP2467</strain>
    </source>
</reference>
<dbReference type="Proteomes" id="UP000186817">
    <property type="component" value="Unassembled WGS sequence"/>
</dbReference>
<dbReference type="EMBL" id="LSRX01001309">
    <property type="protein sequence ID" value="OLP81133.1"/>
    <property type="molecule type" value="Genomic_DNA"/>
</dbReference>
<name>A0A1Q9CDW0_SYMMI</name>